<feature type="region of interest" description="Disordered" evidence="1">
    <location>
        <begin position="417"/>
        <end position="493"/>
    </location>
</feature>
<accession>A0A5M3MU08</accession>
<dbReference type="SUPFAM" id="SSF57997">
    <property type="entry name" value="Tropomyosin"/>
    <property type="match status" value="1"/>
</dbReference>
<protein>
    <submittedName>
        <fullName evidence="2">Uncharacterized protein</fullName>
    </submittedName>
</protein>
<name>A0A5M3MU08_CONPW</name>
<dbReference type="GeneID" id="19208919"/>
<comment type="caution">
    <text evidence="2">The sequence shown here is derived from an EMBL/GenBank/DDBJ whole genome shotgun (WGS) entry which is preliminary data.</text>
</comment>
<feature type="region of interest" description="Disordered" evidence="1">
    <location>
        <begin position="1"/>
        <end position="56"/>
    </location>
</feature>
<reference evidence="3" key="1">
    <citation type="journal article" date="2012" name="Science">
        <title>The Paleozoic origin of enzymatic lignin decomposition reconstructed from 31 fungal genomes.</title>
        <authorList>
            <person name="Floudas D."/>
            <person name="Binder M."/>
            <person name="Riley R."/>
            <person name="Barry K."/>
            <person name="Blanchette R.A."/>
            <person name="Henrissat B."/>
            <person name="Martinez A.T."/>
            <person name="Otillar R."/>
            <person name="Spatafora J.W."/>
            <person name="Yadav J.S."/>
            <person name="Aerts A."/>
            <person name="Benoit I."/>
            <person name="Boyd A."/>
            <person name="Carlson A."/>
            <person name="Copeland A."/>
            <person name="Coutinho P.M."/>
            <person name="de Vries R.P."/>
            <person name="Ferreira P."/>
            <person name="Findley K."/>
            <person name="Foster B."/>
            <person name="Gaskell J."/>
            <person name="Glotzer D."/>
            <person name="Gorecki P."/>
            <person name="Heitman J."/>
            <person name="Hesse C."/>
            <person name="Hori C."/>
            <person name="Igarashi K."/>
            <person name="Jurgens J.A."/>
            <person name="Kallen N."/>
            <person name="Kersten P."/>
            <person name="Kohler A."/>
            <person name="Kuees U."/>
            <person name="Kumar T.K.A."/>
            <person name="Kuo A."/>
            <person name="LaButti K."/>
            <person name="Larrondo L.F."/>
            <person name="Lindquist E."/>
            <person name="Ling A."/>
            <person name="Lombard V."/>
            <person name="Lucas S."/>
            <person name="Lundell T."/>
            <person name="Martin R."/>
            <person name="McLaughlin D.J."/>
            <person name="Morgenstern I."/>
            <person name="Morin E."/>
            <person name="Murat C."/>
            <person name="Nagy L.G."/>
            <person name="Nolan M."/>
            <person name="Ohm R.A."/>
            <person name="Patyshakuliyeva A."/>
            <person name="Rokas A."/>
            <person name="Ruiz-Duenas F.J."/>
            <person name="Sabat G."/>
            <person name="Salamov A."/>
            <person name="Samejima M."/>
            <person name="Schmutz J."/>
            <person name="Slot J.C."/>
            <person name="St John F."/>
            <person name="Stenlid J."/>
            <person name="Sun H."/>
            <person name="Sun S."/>
            <person name="Syed K."/>
            <person name="Tsang A."/>
            <person name="Wiebenga A."/>
            <person name="Young D."/>
            <person name="Pisabarro A."/>
            <person name="Eastwood D.C."/>
            <person name="Martin F."/>
            <person name="Cullen D."/>
            <person name="Grigoriev I.V."/>
            <person name="Hibbett D.S."/>
        </authorList>
    </citation>
    <scope>NUCLEOTIDE SEQUENCE [LARGE SCALE GENOMIC DNA]</scope>
    <source>
        <strain evidence="3">RWD-64-598 SS2</strain>
    </source>
</reference>
<feature type="compositionally biased region" description="Basic and acidic residues" evidence="1">
    <location>
        <begin position="417"/>
        <end position="467"/>
    </location>
</feature>
<feature type="region of interest" description="Disordered" evidence="1">
    <location>
        <begin position="144"/>
        <end position="165"/>
    </location>
</feature>
<dbReference type="RefSeq" id="XP_007766419.1">
    <property type="nucleotide sequence ID" value="XM_007768229.1"/>
</dbReference>
<evidence type="ECO:0000313" key="3">
    <source>
        <dbReference type="Proteomes" id="UP000053558"/>
    </source>
</evidence>
<dbReference type="Gene3D" id="1.20.5.340">
    <property type="match status" value="1"/>
</dbReference>
<dbReference type="Proteomes" id="UP000053558">
    <property type="component" value="Unassembled WGS sequence"/>
</dbReference>
<dbReference type="AlphaFoldDB" id="A0A5M3MU08"/>
<organism evidence="2 3">
    <name type="scientific">Coniophora puteana (strain RWD-64-598)</name>
    <name type="common">Brown rot fungus</name>
    <dbReference type="NCBI Taxonomy" id="741705"/>
    <lineage>
        <taxon>Eukaryota</taxon>
        <taxon>Fungi</taxon>
        <taxon>Dikarya</taxon>
        <taxon>Basidiomycota</taxon>
        <taxon>Agaricomycotina</taxon>
        <taxon>Agaricomycetes</taxon>
        <taxon>Agaricomycetidae</taxon>
        <taxon>Boletales</taxon>
        <taxon>Coniophorineae</taxon>
        <taxon>Coniophoraceae</taxon>
        <taxon>Coniophora</taxon>
    </lineage>
</organism>
<feature type="region of interest" description="Disordered" evidence="1">
    <location>
        <begin position="336"/>
        <end position="371"/>
    </location>
</feature>
<keyword evidence="3" id="KW-1185">Reference proteome</keyword>
<evidence type="ECO:0000313" key="2">
    <source>
        <dbReference type="EMBL" id="EIW82642.1"/>
    </source>
</evidence>
<evidence type="ECO:0000256" key="1">
    <source>
        <dbReference type="SAM" id="MobiDB-lite"/>
    </source>
</evidence>
<dbReference type="KEGG" id="cput:CONPUDRAFT_71395"/>
<gene>
    <name evidence="2" type="ORF">CONPUDRAFT_71395</name>
</gene>
<proteinExistence type="predicted"/>
<feature type="compositionally biased region" description="Polar residues" evidence="1">
    <location>
        <begin position="15"/>
        <end position="36"/>
    </location>
</feature>
<sequence>MEHTSAFMGPAKAPSPSSKTQGNNRKRTSSASSNDRGGNAYDDTPSLGSPETKPPRKIRRLLDLRGGSLSESCSPAVGEAEAIQFLDNLVPGLSTSRFPPPEMSSDPSMGAQITPYLLNDDSIYAPTETSAFVRALNRAAEVATHSDPTHTSTDSARIQPPSAHQPLIHQVDSRGAPEEAVPDLIHPPEIPRRSYHPITLQYRGYAFEYDLALLPDDAETGIALLRTTMSDPGMWLMFGAHYRRTGRPQAARAVVKTLLDTQASEEGGLAGFTQDTVHATVALARPARLLLAACEMELGRSTTDPAAKKAHMDTAQSLFRTVYGSACSNLESVLGKPISPPCPPGVNVSGSSLTRPPPAPPSVPRQVRPSVASDVAPLETEAKGRIESMTLQVRATSEENASLRRELDIMQRARDRVERQLSGAERDTRELERRLSDTKEDLRDARRRREDAERRAEDLEKQVRGTEESVWGRLREALRGNGGRGLDTHSGRS</sequence>
<dbReference type="OrthoDB" id="2670565at2759"/>
<feature type="compositionally biased region" description="Low complexity" evidence="1">
    <location>
        <begin position="145"/>
        <end position="155"/>
    </location>
</feature>
<dbReference type="EMBL" id="JH711576">
    <property type="protein sequence ID" value="EIW82642.1"/>
    <property type="molecule type" value="Genomic_DNA"/>
</dbReference>